<name>A0AAU7DT64_9MICO</name>
<dbReference type="Pfam" id="PF01547">
    <property type="entry name" value="SBP_bac_1"/>
    <property type="match status" value="1"/>
</dbReference>
<dbReference type="Gene3D" id="3.40.190.10">
    <property type="entry name" value="Periplasmic binding protein-like II"/>
    <property type="match status" value="1"/>
</dbReference>
<evidence type="ECO:0000256" key="1">
    <source>
        <dbReference type="SAM" id="SignalP"/>
    </source>
</evidence>
<protein>
    <submittedName>
        <fullName evidence="2">Sugar ABC transporter substrate-binding protein</fullName>
    </submittedName>
</protein>
<proteinExistence type="predicted"/>
<organism evidence="2">
    <name type="scientific">Jonesiaceae bacterium BS-20</name>
    <dbReference type="NCBI Taxonomy" id="3120821"/>
    <lineage>
        <taxon>Bacteria</taxon>
        <taxon>Bacillati</taxon>
        <taxon>Actinomycetota</taxon>
        <taxon>Actinomycetes</taxon>
        <taxon>Micrococcales</taxon>
        <taxon>Jonesiaceae</taxon>
    </lineage>
</organism>
<accession>A0AAU7DT64</accession>
<dbReference type="PANTHER" id="PTHR43649:SF12">
    <property type="entry name" value="DIACETYLCHITOBIOSE BINDING PROTEIN DASA"/>
    <property type="match status" value="1"/>
</dbReference>
<dbReference type="PANTHER" id="PTHR43649">
    <property type="entry name" value="ARABINOSE-BINDING PROTEIN-RELATED"/>
    <property type="match status" value="1"/>
</dbReference>
<dbReference type="InterPro" id="IPR006059">
    <property type="entry name" value="SBP"/>
</dbReference>
<dbReference type="EMBL" id="CP146203">
    <property type="protein sequence ID" value="XBH20433.1"/>
    <property type="molecule type" value="Genomic_DNA"/>
</dbReference>
<keyword evidence="1" id="KW-0732">Signal</keyword>
<dbReference type="PROSITE" id="PS51257">
    <property type="entry name" value="PROKAR_LIPOPROTEIN"/>
    <property type="match status" value="1"/>
</dbReference>
<feature type="chain" id="PRO_5043885024" evidence="1">
    <location>
        <begin position="21"/>
        <end position="430"/>
    </location>
</feature>
<dbReference type="SUPFAM" id="SSF53850">
    <property type="entry name" value="Periplasmic binding protein-like II"/>
    <property type="match status" value="1"/>
</dbReference>
<gene>
    <name evidence="2" type="ORF">V5R04_09250</name>
</gene>
<dbReference type="CDD" id="cd13585">
    <property type="entry name" value="PBP2_TMBP_like"/>
    <property type="match status" value="1"/>
</dbReference>
<reference evidence="2" key="1">
    <citation type="submission" date="2024-02" db="EMBL/GenBank/DDBJ databases">
        <title>Tomenella chthoni gen. nov. sp. nov., a member of the family Jonesiaceae isolated from bat guano.</title>
        <authorList>
            <person name="Miller S.L."/>
            <person name="King J."/>
            <person name="Sankaranarayanan K."/>
            <person name="Lawson P.A."/>
        </authorList>
    </citation>
    <scope>NUCLEOTIDE SEQUENCE</scope>
    <source>
        <strain evidence="2">BS-20</strain>
    </source>
</reference>
<sequence length="430" mass="47165">MKSKVALGFGLAVVMTASLAACSSGPSGNADDTVTLQMVESLTSPERTKVLQELIDDFEAANEGIKVDLISPPTEQADQKIQQMLQAGKGVDVVEVRDLTVGSYSTNGWLYDMKSDFADWDGRAALSQTTIDLIDSEDNMYFMPYGYFGLSIFYRTDLIEQAGFDGPPDTWEDLYSQAKTIQDTLPNQYGFALRGGRSGFMHAIQVIESYLADKVDLQNAYFLADGSTIFAQPEAQEALDLYLEIFQDAAPESAISWGFPEMVEGFSNGSTAFLMQDPEVITALKGSGSITTDQWNTTAVLKGAGGKAFQAQAFSGWGVAESSEYQDEAVKLVQFLTSGEASLTFSQNNNQIPILAAGAESDYYKEGPWESYFNMSADPATYIVGNQPRTSEHWADWSELADADLQQLLLGQTTSEEVLTKWDEFWADKR</sequence>
<dbReference type="InterPro" id="IPR050490">
    <property type="entry name" value="Bact_solute-bd_prot1"/>
</dbReference>
<feature type="signal peptide" evidence="1">
    <location>
        <begin position="1"/>
        <end position="20"/>
    </location>
</feature>
<evidence type="ECO:0000313" key="2">
    <source>
        <dbReference type="EMBL" id="XBH20433.1"/>
    </source>
</evidence>
<dbReference type="AlphaFoldDB" id="A0AAU7DT64"/>